<protein>
    <submittedName>
        <fullName evidence="6">Hemerythrin family protein</fullName>
    </submittedName>
</protein>
<dbReference type="InterPro" id="IPR050669">
    <property type="entry name" value="Hemerythrin"/>
</dbReference>
<evidence type="ECO:0000259" key="5">
    <source>
        <dbReference type="Pfam" id="PF01814"/>
    </source>
</evidence>
<evidence type="ECO:0000256" key="2">
    <source>
        <dbReference type="ARBA" id="ARBA00022723"/>
    </source>
</evidence>
<dbReference type="CDD" id="cd12107">
    <property type="entry name" value="Hemerythrin"/>
    <property type="match status" value="1"/>
</dbReference>
<feature type="domain" description="Hemerythrin-like" evidence="5">
    <location>
        <begin position="11"/>
        <end position="129"/>
    </location>
</feature>
<dbReference type="PANTHER" id="PTHR37164:SF1">
    <property type="entry name" value="BACTERIOHEMERYTHRIN"/>
    <property type="match status" value="1"/>
</dbReference>
<dbReference type="GO" id="GO:0046872">
    <property type="term" value="F:metal ion binding"/>
    <property type="evidence" value="ECO:0007669"/>
    <property type="project" value="UniProtKB-KW"/>
</dbReference>
<keyword evidence="7" id="KW-1185">Reference proteome</keyword>
<reference evidence="6" key="1">
    <citation type="submission" date="2020-12" db="EMBL/GenBank/DDBJ databases">
        <title>Geomonas sp. Red875, isolated from river sediment.</title>
        <authorList>
            <person name="Xu Z."/>
            <person name="Zhang Z."/>
            <person name="Masuda Y."/>
            <person name="Itoh H."/>
            <person name="Senoo K."/>
        </authorList>
    </citation>
    <scope>NUCLEOTIDE SEQUENCE</scope>
    <source>
        <strain evidence="6">Red875</strain>
    </source>
</reference>
<dbReference type="Proteomes" id="UP000636888">
    <property type="component" value="Unassembled WGS sequence"/>
</dbReference>
<feature type="coiled-coil region" evidence="4">
    <location>
        <begin position="6"/>
        <end position="40"/>
    </location>
</feature>
<organism evidence="6 7">
    <name type="scientific">Geomesophilobacter sediminis</name>
    <dbReference type="NCBI Taxonomy" id="2798584"/>
    <lineage>
        <taxon>Bacteria</taxon>
        <taxon>Pseudomonadati</taxon>
        <taxon>Thermodesulfobacteriota</taxon>
        <taxon>Desulfuromonadia</taxon>
        <taxon>Geobacterales</taxon>
        <taxon>Geobacteraceae</taxon>
        <taxon>Geomesophilobacter</taxon>
    </lineage>
</organism>
<evidence type="ECO:0000256" key="4">
    <source>
        <dbReference type="SAM" id="Coils"/>
    </source>
</evidence>
<dbReference type="InterPro" id="IPR035938">
    <property type="entry name" value="Hemerythrin-like_sf"/>
</dbReference>
<comment type="similarity">
    <text evidence="1">Belongs to the hemerythrin family.</text>
</comment>
<gene>
    <name evidence="6" type="ORF">JFN93_12350</name>
</gene>
<evidence type="ECO:0000256" key="1">
    <source>
        <dbReference type="ARBA" id="ARBA00010587"/>
    </source>
</evidence>
<dbReference type="InterPro" id="IPR012827">
    <property type="entry name" value="Hemerythrin_metal-bd"/>
</dbReference>
<keyword evidence="2" id="KW-0479">Metal-binding</keyword>
<evidence type="ECO:0000256" key="3">
    <source>
        <dbReference type="ARBA" id="ARBA00023004"/>
    </source>
</evidence>
<keyword evidence="4" id="KW-0175">Coiled coil</keyword>
<dbReference type="InterPro" id="IPR012312">
    <property type="entry name" value="Hemerythrin-like"/>
</dbReference>
<dbReference type="RefSeq" id="WP_199384393.1">
    <property type="nucleotide sequence ID" value="NZ_JAEMHM010000009.1"/>
</dbReference>
<dbReference type="NCBIfam" id="NF033749">
    <property type="entry name" value="bact_hemeryth"/>
    <property type="match status" value="1"/>
</dbReference>
<evidence type="ECO:0000313" key="6">
    <source>
        <dbReference type="EMBL" id="MBJ6725502.1"/>
    </source>
</evidence>
<dbReference type="AlphaFoldDB" id="A0A8J7M0J4"/>
<dbReference type="NCBIfam" id="TIGR02481">
    <property type="entry name" value="hemeryth_dom"/>
    <property type="match status" value="1"/>
</dbReference>
<dbReference type="EMBL" id="JAEMHM010000009">
    <property type="protein sequence ID" value="MBJ6725502.1"/>
    <property type="molecule type" value="Genomic_DNA"/>
</dbReference>
<keyword evidence="3" id="KW-0408">Iron</keyword>
<name>A0A8J7M0J4_9BACT</name>
<dbReference type="Pfam" id="PF01814">
    <property type="entry name" value="Hemerythrin"/>
    <property type="match status" value="1"/>
</dbReference>
<proteinExistence type="inferred from homology"/>
<accession>A0A8J7M0J4</accession>
<evidence type="ECO:0000313" key="7">
    <source>
        <dbReference type="Proteomes" id="UP000636888"/>
    </source>
</evidence>
<dbReference type="PANTHER" id="PTHR37164">
    <property type="entry name" value="BACTERIOHEMERYTHRIN"/>
    <property type="match status" value="1"/>
</dbReference>
<sequence>MHTELREDLETGIEEIDNQHRDLLRKIDDLLQASKELRGQEEIARLLWFLKRYVRKHFRDEEKLQRERGYPGYPQHKMQHDWFYREVQRLEGRYAAEGASIMMVVQSIRMMSDWLKNHFMKMDKALAAYLRRDTASSGPL</sequence>
<dbReference type="Gene3D" id="1.20.120.50">
    <property type="entry name" value="Hemerythrin-like"/>
    <property type="match status" value="1"/>
</dbReference>
<dbReference type="SUPFAM" id="SSF47188">
    <property type="entry name" value="Hemerythrin-like"/>
    <property type="match status" value="1"/>
</dbReference>
<comment type="caution">
    <text evidence="6">The sequence shown here is derived from an EMBL/GenBank/DDBJ whole genome shotgun (WGS) entry which is preliminary data.</text>
</comment>